<protein>
    <submittedName>
        <fullName evidence="2">Uncharacterized protein</fullName>
    </submittedName>
</protein>
<name>A0A511FNI6_9PROT</name>
<sequence>MRHGPVPGGGMRRSVRGFGRGGSLLCGCAAQSIQRLRIGDNLSLRASGGQQEEGAQRSETRRWEKGALHYGQD</sequence>
<proteinExistence type="predicted"/>
<evidence type="ECO:0000256" key="1">
    <source>
        <dbReference type="SAM" id="MobiDB-lite"/>
    </source>
</evidence>
<comment type="caution">
    <text evidence="2">The sequence shown here is derived from an EMBL/GenBank/DDBJ whole genome shotgun (WGS) entry which is preliminary data.</text>
</comment>
<feature type="compositionally biased region" description="Basic and acidic residues" evidence="1">
    <location>
        <begin position="54"/>
        <end position="73"/>
    </location>
</feature>
<dbReference type="EMBL" id="BJVR01000012">
    <property type="protein sequence ID" value="GEL50457.1"/>
    <property type="molecule type" value="Genomic_DNA"/>
</dbReference>
<dbReference type="Proteomes" id="UP000321800">
    <property type="component" value="Unassembled WGS sequence"/>
</dbReference>
<feature type="region of interest" description="Disordered" evidence="1">
    <location>
        <begin position="42"/>
        <end position="73"/>
    </location>
</feature>
<dbReference type="AlphaFoldDB" id="A0A511FNI6"/>
<organism evidence="2 3">
    <name type="scientific">Acetobacter tropicalis</name>
    <dbReference type="NCBI Taxonomy" id="104102"/>
    <lineage>
        <taxon>Bacteria</taxon>
        <taxon>Pseudomonadati</taxon>
        <taxon>Pseudomonadota</taxon>
        <taxon>Alphaproteobacteria</taxon>
        <taxon>Acetobacterales</taxon>
        <taxon>Acetobacteraceae</taxon>
        <taxon>Acetobacter</taxon>
    </lineage>
</organism>
<accession>A0A511FNI6</accession>
<gene>
    <name evidence="2" type="ORF">ATR01nite_15320</name>
</gene>
<evidence type="ECO:0000313" key="2">
    <source>
        <dbReference type="EMBL" id="GEL50457.1"/>
    </source>
</evidence>
<evidence type="ECO:0000313" key="3">
    <source>
        <dbReference type="Proteomes" id="UP000321800"/>
    </source>
</evidence>
<reference evidence="2 3" key="1">
    <citation type="submission" date="2019-07" db="EMBL/GenBank/DDBJ databases">
        <title>Whole genome shotgun sequence of Acetobacter tropicalis NBRC 16470.</title>
        <authorList>
            <person name="Hosoyama A."/>
            <person name="Uohara A."/>
            <person name="Ohji S."/>
            <person name="Ichikawa N."/>
        </authorList>
    </citation>
    <scope>NUCLEOTIDE SEQUENCE [LARGE SCALE GENOMIC DNA]</scope>
    <source>
        <strain evidence="2 3">NBRC 16470</strain>
    </source>
</reference>